<evidence type="ECO:0000313" key="2">
    <source>
        <dbReference type="EMBL" id="GEA69085.1"/>
    </source>
</evidence>
<keyword evidence="1" id="KW-1133">Transmembrane helix</keyword>
<reference evidence="2 3" key="1">
    <citation type="submission" date="2019-06" db="EMBL/GenBank/DDBJ databases">
        <title>Whole genome shotgun sequence of Acinetobacter pittii NBRC 110514.</title>
        <authorList>
            <person name="Hosoyama A."/>
            <person name="Uohara A."/>
            <person name="Ohji S."/>
            <person name="Ichikawa N."/>
        </authorList>
    </citation>
    <scope>NUCLEOTIDE SEQUENCE [LARGE SCALE GENOMIC DNA]</scope>
    <source>
        <strain evidence="2 3">NBRC 110514</strain>
    </source>
</reference>
<gene>
    <name evidence="2" type="ORF">PA3_32430</name>
</gene>
<dbReference type="RefSeq" id="WP_057105507.1">
    <property type="nucleotide sequence ID" value="NZ_BJLJ01000015.1"/>
</dbReference>
<dbReference type="AlphaFoldDB" id="A0A4Y3JD34"/>
<feature type="transmembrane region" description="Helical" evidence="1">
    <location>
        <begin position="69"/>
        <end position="92"/>
    </location>
</feature>
<feature type="transmembrane region" description="Helical" evidence="1">
    <location>
        <begin position="7"/>
        <end position="25"/>
    </location>
</feature>
<sequence>MKKYKYLIELGSALILYLVVLVFSLSYLKKDNLDNTIQIFITLLPVIPCLLVVWSVLRQISRLDELQKHIQLFALAFAFTGTALLTFSYGFLENIGFPSFSMFIVWPIMAFLWGIGVVVGCLRYR</sequence>
<proteinExistence type="predicted"/>
<dbReference type="EMBL" id="BJLJ01000015">
    <property type="protein sequence ID" value="GEA69085.1"/>
    <property type="molecule type" value="Genomic_DNA"/>
</dbReference>
<evidence type="ECO:0000256" key="1">
    <source>
        <dbReference type="SAM" id="Phobius"/>
    </source>
</evidence>
<evidence type="ECO:0000313" key="3">
    <source>
        <dbReference type="Proteomes" id="UP000317717"/>
    </source>
</evidence>
<keyword evidence="1" id="KW-0812">Transmembrane</keyword>
<feature type="transmembrane region" description="Helical" evidence="1">
    <location>
        <begin position="37"/>
        <end position="57"/>
    </location>
</feature>
<feature type="transmembrane region" description="Helical" evidence="1">
    <location>
        <begin position="104"/>
        <end position="124"/>
    </location>
</feature>
<comment type="caution">
    <text evidence="2">The sequence shown here is derived from an EMBL/GenBank/DDBJ whole genome shotgun (WGS) entry which is preliminary data.</text>
</comment>
<protein>
    <submittedName>
        <fullName evidence="2">Uncharacterized protein</fullName>
    </submittedName>
</protein>
<organism evidence="2 3">
    <name type="scientific">Acinetobacter pittii</name>
    <name type="common">Acinetobacter genomosp. 3</name>
    <dbReference type="NCBI Taxonomy" id="48296"/>
    <lineage>
        <taxon>Bacteria</taxon>
        <taxon>Pseudomonadati</taxon>
        <taxon>Pseudomonadota</taxon>
        <taxon>Gammaproteobacteria</taxon>
        <taxon>Moraxellales</taxon>
        <taxon>Moraxellaceae</taxon>
        <taxon>Acinetobacter</taxon>
        <taxon>Acinetobacter calcoaceticus/baumannii complex</taxon>
    </lineage>
</organism>
<accession>A0A4Y3JD34</accession>
<dbReference type="Proteomes" id="UP000317717">
    <property type="component" value="Unassembled WGS sequence"/>
</dbReference>
<keyword evidence="1" id="KW-0472">Membrane</keyword>
<name>A0A4Y3JD34_ACIPI</name>